<comment type="similarity">
    <text evidence="1">Belongs to the short-chain dehydrogenases/reductases (SDR) family.</text>
</comment>
<dbReference type="Pfam" id="PF13561">
    <property type="entry name" value="adh_short_C2"/>
    <property type="match status" value="1"/>
</dbReference>
<evidence type="ECO:0000256" key="2">
    <source>
        <dbReference type="ARBA" id="ARBA00023002"/>
    </source>
</evidence>
<dbReference type="OrthoDB" id="9803333at2"/>
<dbReference type="PANTHER" id="PTHR43477:SF1">
    <property type="entry name" value="DIHYDROANTICAPSIN 7-DEHYDROGENASE"/>
    <property type="match status" value="1"/>
</dbReference>
<dbReference type="RefSeq" id="WP_133644182.1">
    <property type="nucleotide sequence ID" value="NZ_SNYI01000002.1"/>
</dbReference>
<comment type="caution">
    <text evidence="3">The sequence shown here is derived from an EMBL/GenBank/DDBJ whole genome shotgun (WGS) entry which is preliminary data.</text>
</comment>
<evidence type="ECO:0000256" key="1">
    <source>
        <dbReference type="ARBA" id="ARBA00006484"/>
    </source>
</evidence>
<sequence>MTDLDTDKNKNAGSSGWALILGGSHGLGLATAKKLASAGYGLLVLHRDRKADLPAIEKEFASIRSEGGKCHTFNADALNKEKREEILSRFTEIMGDEGRIKVVVHSIAKGNLKPMTGEGPLLDHQDLILTLEAMAISLYDWIRLLLDKEMLAQDCRVIAFTSEGNSRAIPNYAAVSSAKAALEALCRNMAAELAPQGVRVNCIQAGVTDTRSLRMIPGSEELLKTARSRNPSGRLTLPEDVANAVYLLTLDEAKWITGTTIKVDGGESLR</sequence>
<organism evidence="3 4">
    <name type="scientific">Zeaxanthinibacter enoshimensis</name>
    <dbReference type="NCBI Taxonomy" id="392009"/>
    <lineage>
        <taxon>Bacteria</taxon>
        <taxon>Pseudomonadati</taxon>
        <taxon>Bacteroidota</taxon>
        <taxon>Flavobacteriia</taxon>
        <taxon>Flavobacteriales</taxon>
        <taxon>Flavobacteriaceae</taxon>
        <taxon>Zeaxanthinibacter</taxon>
    </lineage>
</organism>
<dbReference type="Proteomes" id="UP000295468">
    <property type="component" value="Unassembled WGS sequence"/>
</dbReference>
<gene>
    <name evidence="3" type="ORF">CLV82_2058</name>
</gene>
<protein>
    <submittedName>
        <fullName evidence="3">Enoyl-[acyl-carrier protein] reductase I</fullName>
    </submittedName>
</protein>
<dbReference type="InterPro" id="IPR036291">
    <property type="entry name" value="NAD(P)-bd_dom_sf"/>
</dbReference>
<dbReference type="SUPFAM" id="SSF51735">
    <property type="entry name" value="NAD(P)-binding Rossmann-fold domains"/>
    <property type="match status" value="1"/>
</dbReference>
<reference evidence="3 4" key="1">
    <citation type="submission" date="2019-03" db="EMBL/GenBank/DDBJ databases">
        <title>Genomic Encyclopedia of Archaeal and Bacterial Type Strains, Phase II (KMG-II): from individual species to whole genera.</title>
        <authorList>
            <person name="Goeker M."/>
        </authorList>
    </citation>
    <scope>NUCLEOTIDE SEQUENCE [LARGE SCALE GENOMIC DNA]</scope>
    <source>
        <strain evidence="3 4">DSM 18435</strain>
    </source>
</reference>
<dbReference type="EMBL" id="SNYI01000002">
    <property type="protein sequence ID" value="TDQ31350.1"/>
    <property type="molecule type" value="Genomic_DNA"/>
</dbReference>
<dbReference type="InterPro" id="IPR002347">
    <property type="entry name" value="SDR_fam"/>
</dbReference>
<evidence type="ECO:0000313" key="3">
    <source>
        <dbReference type="EMBL" id="TDQ31350.1"/>
    </source>
</evidence>
<evidence type="ECO:0000313" key="4">
    <source>
        <dbReference type="Proteomes" id="UP000295468"/>
    </source>
</evidence>
<dbReference type="PANTHER" id="PTHR43477">
    <property type="entry name" value="DIHYDROANTICAPSIN 7-DEHYDROGENASE"/>
    <property type="match status" value="1"/>
</dbReference>
<dbReference type="InterPro" id="IPR051122">
    <property type="entry name" value="SDR_DHRS6-like"/>
</dbReference>
<dbReference type="AlphaFoldDB" id="A0A4R6TSB5"/>
<dbReference type="GO" id="GO:0016491">
    <property type="term" value="F:oxidoreductase activity"/>
    <property type="evidence" value="ECO:0007669"/>
    <property type="project" value="UniProtKB-KW"/>
</dbReference>
<keyword evidence="2" id="KW-0560">Oxidoreductase</keyword>
<dbReference type="Gene3D" id="3.40.50.720">
    <property type="entry name" value="NAD(P)-binding Rossmann-like Domain"/>
    <property type="match status" value="2"/>
</dbReference>
<keyword evidence="4" id="KW-1185">Reference proteome</keyword>
<proteinExistence type="inferred from homology"/>
<accession>A0A4R6TSB5</accession>
<dbReference type="PRINTS" id="PR00081">
    <property type="entry name" value="GDHRDH"/>
</dbReference>
<name>A0A4R6TSB5_9FLAO</name>